<keyword evidence="6 9" id="KW-0238">DNA-binding</keyword>
<evidence type="ECO:0000256" key="5">
    <source>
        <dbReference type="ARBA" id="ARBA00022908"/>
    </source>
</evidence>
<feature type="domain" description="Core-binding (CB)" evidence="11">
    <location>
        <begin position="43"/>
        <end position="123"/>
    </location>
</feature>
<dbReference type="EMBL" id="AZMC01000009">
    <property type="protein sequence ID" value="ETI91500.1"/>
    <property type="molecule type" value="Genomic_DNA"/>
</dbReference>
<dbReference type="GO" id="GO:0015074">
    <property type="term" value="P:DNA integration"/>
    <property type="evidence" value="ECO:0007669"/>
    <property type="project" value="UniProtKB-KW"/>
</dbReference>
<keyword evidence="7" id="KW-0233">DNA recombination</keyword>
<dbReference type="NCBIfam" id="NF040815">
    <property type="entry name" value="recomb_XerA_Arch"/>
    <property type="match status" value="1"/>
</dbReference>
<evidence type="ECO:0000313" key="13">
    <source>
        <dbReference type="Proteomes" id="UP000018840"/>
    </source>
</evidence>
<dbReference type="InterPro" id="IPR002104">
    <property type="entry name" value="Integrase_catalytic"/>
</dbReference>
<keyword evidence="4" id="KW-0159">Chromosome partition</keyword>
<dbReference type="GO" id="GO:0007059">
    <property type="term" value="P:chromosome segregation"/>
    <property type="evidence" value="ECO:0007669"/>
    <property type="project" value="UniProtKB-KW"/>
</dbReference>
<evidence type="ECO:0000256" key="6">
    <source>
        <dbReference type="ARBA" id="ARBA00023125"/>
    </source>
</evidence>
<evidence type="ECO:0000256" key="9">
    <source>
        <dbReference type="PROSITE-ProRule" id="PRU01248"/>
    </source>
</evidence>
<evidence type="ECO:0000259" key="11">
    <source>
        <dbReference type="PROSITE" id="PS51900"/>
    </source>
</evidence>
<keyword evidence="5" id="KW-0229">DNA integration</keyword>
<feature type="domain" description="Tyr recombinase" evidence="10">
    <location>
        <begin position="134"/>
        <end position="317"/>
    </location>
</feature>
<dbReference type="Gene3D" id="1.10.150.130">
    <property type="match status" value="1"/>
</dbReference>
<dbReference type="PROSITE" id="PS51898">
    <property type="entry name" value="TYR_RECOMBINASE"/>
    <property type="match status" value="1"/>
</dbReference>
<dbReference type="PROSITE" id="PS51900">
    <property type="entry name" value="CB"/>
    <property type="match status" value="1"/>
</dbReference>
<dbReference type="PANTHER" id="PTHR30349">
    <property type="entry name" value="PHAGE INTEGRASE-RELATED"/>
    <property type="match status" value="1"/>
</dbReference>
<gene>
    <name evidence="12" type="ORF">Q612_NSC00009G0001</name>
</gene>
<evidence type="ECO:0000256" key="3">
    <source>
        <dbReference type="ARBA" id="ARBA00022618"/>
    </source>
</evidence>
<accession>W1UDF0</accession>
<evidence type="ECO:0000256" key="8">
    <source>
        <dbReference type="ARBA" id="ARBA00023306"/>
    </source>
</evidence>
<comment type="caution">
    <text evidence="12">The sequence shown here is derived from an EMBL/GenBank/DDBJ whole genome shotgun (WGS) entry which is preliminary data.</text>
</comment>
<comment type="subcellular location">
    <subcellularLocation>
        <location evidence="1">Cytoplasm</location>
    </subcellularLocation>
</comment>
<dbReference type="AlphaFoldDB" id="W1UDF0"/>
<dbReference type="GO" id="GO:0003677">
    <property type="term" value="F:DNA binding"/>
    <property type="evidence" value="ECO:0007669"/>
    <property type="project" value="UniProtKB-UniRule"/>
</dbReference>
<keyword evidence="2" id="KW-0963">Cytoplasm</keyword>
<sequence>IFKASNEISKRFDFNIIQQRALIDELYKCTKNVEIIFLHQEESDFLTYIDIYIKSKQLEGLSPGTLKNKKYMLNELNSYLTKKIEDISVADLKMYVLYKQSTCKTNSLNSIIICIKSFFKFLCEEDYLDNDPSRKLKKIKQEKRLKKSLNEITFEQIRLSCSNVRDRALLEFLYSTGVRVSELISINKDDLNYESNTLRVIGKGNKERVVIFSDITKFYLNKYLASRSDDNPALFVSVKKPYKRLSQRGVQKIFDRIKKDLNLSVDFTPHILRHTFATKLAQTADITTVQKLLGHTSLDTTMIYAEIDNEKIAYQYK</sequence>
<dbReference type="Proteomes" id="UP000018840">
    <property type="component" value="Unassembled WGS sequence"/>
</dbReference>
<feature type="non-terminal residue" evidence="12">
    <location>
        <position position="1"/>
    </location>
</feature>
<dbReference type="RefSeq" id="WP_024047667.1">
    <property type="nucleotide sequence ID" value="NZ_AZMC01000009.1"/>
</dbReference>
<dbReference type="InterPro" id="IPR010998">
    <property type="entry name" value="Integrase_recombinase_N"/>
</dbReference>
<name>W1UDF0_9FIRM</name>
<dbReference type="InterPro" id="IPR011010">
    <property type="entry name" value="DNA_brk_join_enz"/>
</dbReference>
<keyword evidence="8" id="KW-0131">Cell cycle</keyword>
<evidence type="ECO:0000256" key="2">
    <source>
        <dbReference type="ARBA" id="ARBA00022490"/>
    </source>
</evidence>
<dbReference type="GO" id="GO:0005737">
    <property type="term" value="C:cytoplasm"/>
    <property type="evidence" value="ECO:0007669"/>
    <property type="project" value="UniProtKB-SubCell"/>
</dbReference>
<dbReference type="Pfam" id="PF00589">
    <property type="entry name" value="Phage_integrase"/>
    <property type="match status" value="1"/>
</dbReference>
<feature type="non-terminal residue" evidence="12">
    <location>
        <position position="317"/>
    </location>
</feature>
<dbReference type="InterPro" id="IPR050090">
    <property type="entry name" value="Tyrosine_recombinase_XerCD"/>
</dbReference>
<dbReference type="Pfam" id="PF13102">
    <property type="entry name" value="Phage_int_SAM_5"/>
    <property type="match status" value="1"/>
</dbReference>
<organism evidence="12 13">
    <name type="scientific">Negativicoccus succinicivorans DORA_17_25</name>
    <dbReference type="NCBI Taxonomy" id="1403945"/>
    <lineage>
        <taxon>Bacteria</taxon>
        <taxon>Bacillati</taxon>
        <taxon>Bacillota</taxon>
        <taxon>Negativicutes</taxon>
        <taxon>Veillonellales</taxon>
        <taxon>Veillonellaceae</taxon>
        <taxon>Negativicoccus</taxon>
    </lineage>
</organism>
<evidence type="ECO:0000259" key="10">
    <source>
        <dbReference type="PROSITE" id="PS51898"/>
    </source>
</evidence>
<dbReference type="InterPro" id="IPR013762">
    <property type="entry name" value="Integrase-like_cat_sf"/>
</dbReference>
<dbReference type="PANTHER" id="PTHR30349:SF77">
    <property type="entry name" value="TYROSINE RECOMBINASE XERC"/>
    <property type="match status" value="1"/>
</dbReference>
<dbReference type="GO" id="GO:0051301">
    <property type="term" value="P:cell division"/>
    <property type="evidence" value="ECO:0007669"/>
    <property type="project" value="UniProtKB-KW"/>
</dbReference>
<dbReference type="InterPro" id="IPR025269">
    <property type="entry name" value="SAM-like_dom"/>
</dbReference>
<evidence type="ECO:0000256" key="1">
    <source>
        <dbReference type="ARBA" id="ARBA00004496"/>
    </source>
</evidence>
<dbReference type="SUPFAM" id="SSF56349">
    <property type="entry name" value="DNA breaking-rejoining enzymes"/>
    <property type="match status" value="1"/>
</dbReference>
<protein>
    <submittedName>
        <fullName evidence="12">Tyrosine recombinase XerC</fullName>
    </submittedName>
</protein>
<evidence type="ECO:0000256" key="7">
    <source>
        <dbReference type="ARBA" id="ARBA00023172"/>
    </source>
</evidence>
<dbReference type="Gene3D" id="1.10.443.10">
    <property type="entry name" value="Intergrase catalytic core"/>
    <property type="match status" value="1"/>
</dbReference>
<dbReference type="InterPro" id="IPR044068">
    <property type="entry name" value="CB"/>
</dbReference>
<keyword evidence="3" id="KW-0132">Cell division</keyword>
<evidence type="ECO:0000313" key="12">
    <source>
        <dbReference type="EMBL" id="ETI91500.1"/>
    </source>
</evidence>
<evidence type="ECO:0000256" key="4">
    <source>
        <dbReference type="ARBA" id="ARBA00022829"/>
    </source>
</evidence>
<proteinExistence type="predicted"/>
<dbReference type="GO" id="GO:0006310">
    <property type="term" value="P:DNA recombination"/>
    <property type="evidence" value="ECO:0007669"/>
    <property type="project" value="UniProtKB-KW"/>
</dbReference>
<reference evidence="12 13" key="1">
    <citation type="submission" date="2013-12" db="EMBL/GenBank/DDBJ databases">
        <title>A Varibaculum cambriense genome reconstructed from a premature infant gut community with otherwise low bacterial novelty that shifts toward anaerobic metabolism during the third week of life.</title>
        <authorList>
            <person name="Brown C.T."/>
            <person name="Sharon I."/>
            <person name="Thomas B.C."/>
            <person name="Castelle C.J."/>
            <person name="Morowitz M.J."/>
            <person name="Banfield J.F."/>
        </authorList>
    </citation>
    <scope>NUCLEOTIDE SEQUENCE [LARGE SCALE GENOMIC DNA]</scope>
    <source>
        <strain evidence="13">DORA_17_25</strain>
    </source>
</reference>